<dbReference type="AlphaFoldDB" id="A0A7G3U9I4"/>
<dbReference type="SUPFAM" id="SSF56112">
    <property type="entry name" value="Protein kinase-like (PK-like)"/>
    <property type="match status" value="1"/>
</dbReference>
<keyword evidence="3" id="KW-1185">Reference proteome</keyword>
<organism evidence="2 3">
    <name type="scientific">Streptomyces tsukubensis (strain DSM 42081 / NBRC 108919 / NRRL 18488 / 9993)</name>
    <dbReference type="NCBI Taxonomy" id="1114943"/>
    <lineage>
        <taxon>Bacteria</taxon>
        <taxon>Bacillati</taxon>
        <taxon>Actinomycetota</taxon>
        <taxon>Actinomycetes</taxon>
        <taxon>Kitasatosporales</taxon>
        <taxon>Streptomycetaceae</taxon>
        <taxon>Streptomyces</taxon>
    </lineage>
</organism>
<feature type="region of interest" description="Disordered" evidence="1">
    <location>
        <begin position="1"/>
        <end position="32"/>
    </location>
</feature>
<dbReference type="InterPro" id="IPR011009">
    <property type="entry name" value="Kinase-like_dom_sf"/>
</dbReference>
<gene>
    <name evidence="2" type="ORF">STSU_005220</name>
</gene>
<evidence type="ECO:0000256" key="1">
    <source>
        <dbReference type="SAM" id="MobiDB-lite"/>
    </source>
</evidence>
<evidence type="ECO:0000313" key="2">
    <source>
        <dbReference type="EMBL" id="QKM66648.1"/>
    </source>
</evidence>
<protein>
    <submittedName>
        <fullName evidence="2">TIGR02569 family protein</fullName>
    </submittedName>
</protein>
<dbReference type="InterPro" id="IPR013402">
    <property type="entry name" value="CHP02569"/>
</dbReference>
<reference evidence="2 3" key="1">
    <citation type="journal article" date="2012" name="J. Bacteriol.">
        <title>Draft genome of Streptomyces tsukubaensis NRRL 18488, the producer of the clinically important immunosuppressant tacrolimus (FK506).</title>
        <authorList>
            <person name="Barreiro C."/>
            <person name="Prieto C."/>
            <person name="Sola-Landa A."/>
            <person name="Solera E."/>
            <person name="Martinez-Castro M."/>
            <person name="Perez-Redondo R."/>
            <person name="Garcia-Estrada C."/>
            <person name="Aparicio J.F."/>
            <person name="Fernandez-Martinez L.T."/>
            <person name="Santos-Aberturas J."/>
            <person name="Salehi-Najafabadi Z."/>
            <person name="Rodriguez-Garcia A."/>
            <person name="Tauch A."/>
            <person name="Martin J.F."/>
        </authorList>
    </citation>
    <scope>NUCLEOTIDE SEQUENCE [LARGE SCALE GENOMIC DNA]</scope>
    <source>
        <strain evidence="3">DSM 42081 / NBRC 108919 / NRRL 18488 / 9993</strain>
    </source>
</reference>
<proteinExistence type="predicted"/>
<accession>A0A7G3U9I4</accession>
<dbReference type="EMBL" id="CP029159">
    <property type="protein sequence ID" value="QKM66648.1"/>
    <property type="molecule type" value="Genomic_DNA"/>
</dbReference>
<sequence length="311" mass="32587">MRGLPERGPGLGTGSSSRPGEMFPVRGESPLRCGDMDHNSAPPAAVLAAFGATEPAEPLSGGQGTAWRCGALVLKPVALASETPWRAGVLCHLPEGDGFRVARPVPAADGSWSSGGWEASRWLPGAADPYRPDEVIRAGAAFHAAVAGLPRPRFLDVRDDPWARADRLAFGESEGEGDTGAAGSAEGPGSVLLKPLLAERRPVSAPSQLVHGDLLGNVLFAPDAPPAVIDWALYWRPEAWAAAVVAVDAVCWWEAGAPLLERWSGLPEWRQMLLRALVFRIAAHTEPLSGAQEGAYARAADLVLAAAEGRG</sequence>
<dbReference type="NCBIfam" id="TIGR02569">
    <property type="entry name" value="TIGR02569_actnb"/>
    <property type="match status" value="1"/>
</dbReference>
<dbReference type="Proteomes" id="UP000005940">
    <property type="component" value="Chromosome"/>
</dbReference>
<evidence type="ECO:0000313" key="3">
    <source>
        <dbReference type="Proteomes" id="UP000005940"/>
    </source>
</evidence>
<name>A0A7G3U9I4_STRT9</name>